<keyword evidence="3" id="KW-0436">Ligase</keyword>
<proteinExistence type="predicted"/>
<dbReference type="RefSeq" id="WP_378111694.1">
    <property type="nucleotide sequence ID" value="NZ_JBHSNC010000027.1"/>
</dbReference>
<sequence>MQPKTVILGSNFYTGLSIIRGLGAHGVHTVAMDYSYKNTYGARSRYLREHHIVPHYREHPEQLLQALIAYAKEQSTKPVLYPSVDPYVIFVDRYLDELRQYYLIPMTEQGLWSDIMDKGRLYELAARHGVLVPNSIHPDEERFEERVVADIGFPCIVKPTDSPAFVSKFREKNFLCLNIEDVRAAVGKAVDAKLNVIVQRVITGFDDQVYTFDAHLNQSSKVTHWMTCQKLRQFPIRFGASTFSKQKHIPELFDIGAPFLEAIGYKGFADIEFKKDATSGRFYMIEINARTTTLDPLFRKCGLNFPLILYRELTGQDIGTGYVQKDTGIAICFLIQDLIASRDYRRAKQLNVRQIVSSYFTRKAPAVWSFKDPMPGLHFSAIMAKKIIKRLLRA</sequence>
<name>A0ABW0QXL2_9BACL</name>
<keyword evidence="1" id="KW-0547">Nucleotide-binding</keyword>
<evidence type="ECO:0000313" key="3">
    <source>
        <dbReference type="EMBL" id="MFC5529726.1"/>
    </source>
</evidence>
<evidence type="ECO:0000256" key="1">
    <source>
        <dbReference type="PROSITE-ProRule" id="PRU00409"/>
    </source>
</evidence>
<gene>
    <name evidence="3" type="ORF">ACFPQ4_09730</name>
</gene>
<accession>A0ABW0QXL2</accession>
<comment type="caution">
    <text evidence="3">The sequence shown here is derived from an EMBL/GenBank/DDBJ whole genome shotgun (WGS) entry which is preliminary data.</text>
</comment>
<evidence type="ECO:0000259" key="2">
    <source>
        <dbReference type="PROSITE" id="PS50975"/>
    </source>
</evidence>
<evidence type="ECO:0000313" key="4">
    <source>
        <dbReference type="Proteomes" id="UP001596108"/>
    </source>
</evidence>
<dbReference type="InterPro" id="IPR011761">
    <property type="entry name" value="ATP-grasp"/>
</dbReference>
<dbReference type="EMBL" id="JBHSNC010000027">
    <property type="protein sequence ID" value="MFC5529726.1"/>
    <property type="molecule type" value="Genomic_DNA"/>
</dbReference>
<keyword evidence="4" id="KW-1185">Reference proteome</keyword>
<dbReference type="GO" id="GO:0016874">
    <property type="term" value="F:ligase activity"/>
    <property type="evidence" value="ECO:0007669"/>
    <property type="project" value="UniProtKB-KW"/>
</dbReference>
<dbReference type="PROSITE" id="PS50975">
    <property type="entry name" value="ATP_GRASP"/>
    <property type="match status" value="1"/>
</dbReference>
<dbReference type="Proteomes" id="UP001596108">
    <property type="component" value="Unassembled WGS sequence"/>
</dbReference>
<feature type="domain" description="ATP-grasp" evidence="2">
    <location>
        <begin position="122"/>
        <end position="314"/>
    </location>
</feature>
<reference evidence="4" key="1">
    <citation type="journal article" date="2019" name="Int. J. Syst. Evol. Microbiol.">
        <title>The Global Catalogue of Microorganisms (GCM) 10K type strain sequencing project: providing services to taxonomists for standard genome sequencing and annotation.</title>
        <authorList>
            <consortium name="The Broad Institute Genomics Platform"/>
            <consortium name="The Broad Institute Genome Sequencing Center for Infectious Disease"/>
            <person name="Wu L."/>
            <person name="Ma J."/>
        </authorList>
    </citation>
    <scope>NUCLEOTIDE SEQUENCE [LARGE SCALE GENOMIC DNA]</scope>
    <source>
        <strain evidence="4">CGMCC 1.18578</strain>
    </source>
</reference>
<protein>
    <submittedName>
        <fullName evidence="3">Carboxylate--amine ligase</fullName>
    </submittedName>
</protein>
<dbReference type="SUPFAM" id="SSF56059">
    <property type="entry name" value="Glutathione synthetase ATP-binding domain-like"/>
    <property type="match status" value="1"/>
</dbReference>
<organism evidence="3 4">
    <name type="scientific">Cohnella yongneupensis</name>
    <dbReference type="NCBI Taxonomy" id="425006"/>
    <lineage>
        <taxon>Bacteria</taxon>
        <taxon>Bacillati</taxon>
        <taxon>Bacillota</taxon>
        <taxon>Bacilli</taxon>
        <taxon>Bacillales</taxon>
        <taxon>Paenibacillaceae</taxon>
        <taxon>Cohnella</taxon>
    </lineage>
</organism>
<dbReference type="InterPro" id="IPR013815">
    <property type="entry name" value="ATP_grasp_subdomain_1"/>
</dbReference>
<dbReference type="Gene3D" id="3.30.1490.20">
    <property type="entry name" value="ATP-grasp fold, A domain"/>
    <property type="match status" value="1"/>
</dbReference>
<dbReference type="Gene3D" id="3.30.470.20">
    <property type="entry name" value="ATP-grasp fold, B domain"/>
    <property type="match status" value="1"/>
</dbReference>
<keyword evidence="1" id="KW-0067">ATP-binding</keyword>